<proteinExistence type="predicted"/>
<accession>A0A803PBZ4</accession>
<reference evidence="1" key="1">
    <citation type="submission" date="2018-11" db="EMBL/GenBank/DDBJ databases">
        <authorList>
            <person name="Grassa J C."/>
        </authorList>
    </citation>
    <scope>NUCLEOTIDE SEQUENCE [LARGE SCALE GENOMIC DNA]</scope>
</reference>
<organism evidence="1 2">
    <name type="scientific">Cannabis sativa</name>
    <name type="common">Hemp</name>
    <name type="synonym">Marijuana</name>
    <dbReference type="NCBI Taxonomy" id="3483"/>
    <lineage>
        <taxon>Eukaryota</taxon>
        <taxon>Viridiplantae</taxon>
        <taxon>Streptophyta</taxon>
        <taxon>Embryophyta</taxon>
        <taxon>Tracheophyta</taxon>
        <taxon>Spermatophyta</taxon>
        <taxon>Magnoliopsida</taxon>
        <taxon>eudicotyledons</taxon>
        <taxon>Gunneridae</taxon>
        <taxon>Pentapetalae</taxon>
        <taxon>rosids</taxon>
        <taxon>fabids</taxon>
        <taxon>Rosales</taxon>
        <taxon>Cannabaceae</taxon>
        <taxon>Cannabis</taxon>
    </lineage>
</organism>
<sequence>MIRPFTKKDVKVALFDIHSFKSPGPDGFGSRSAPFSDPQQPMSIYQRQIIGSQYLNFSRHSQGGTSYSLMIDGMLHGAFKGEKSFSQVTGLTINKDKSQAYFGGIKEDCKTLLLDLIKMEEGMFPLKYLGVHLRLTKWKAADCGEILDKIQRRLHNWASENLSFAGRA</sequence>
<name>A0A803PBZ4_CANSA</name>
<keyword evidence="2" id="KW-1185">Reference proteome</keyword>
<dbReference type="Proteomes" id="UP000596661">
    <property type="component" value="Chromosome 4"/>
</dbReference>
<evidence type="ECO:0000313" key="2">
    <source>
        <dbReference type="Proteomes" id="UP000596661"/>
    </source>
</evidence>
<dbReference type="AlphaFoldDB" id="A0A803PBZ4"/>
<dbReference type="EMBL" id="UZAU01000372">
    <property type="status" value="NOT_ANNOTATED_CDS"/>
    <property type="molecule type" value="Genomic_DNA"/>
</dbReference>
<protein>
    <submittedName>
        <fullName evidence="1">Uncharacterized protein</fullName>
    </submittedName>
</protein>
<reference evidence="1" key="2">
    <citation type="submission" date="2021-03" db="UniProtKB">
        <authorList>
            <consortium name="EnsemblPlants"/>
        </authorList>
    </citation>
    <scope>IDENTIFICATION</scope>
</reference>
<dbReference type="Gramene" id="evm.model.04.1163">
    <property type="protein sequence ID" value="cds.evm.model.04.1163"/>
    <property type="gene ID" value="evm.TU.04.1163"/>
</dbReference>
<dbReference type="PANTHER" id="PTHR33116">
    <property type="entry name" value="REVERSE TRANSCRIPTASE ZINC-BINDING DOMAIN-CONTAINING PROTEIN-RELATED-RELATED"/>
    <property type="match status" value="1"/>
</dbReference>
<evidence type="ECO:0000313" key="1">
    <source>
        <dbReference type="EnsemblPlants" id="cds.evm.model.04.1163"/>
    </source>
</evidence>
<dbReference type="EnsemblPlants" id="evm.model.04.1163">
    <property type="protein sequence ID" value="cds.evm.model.04.1163"/>
    <property type="gene ID" value="evm.TU.04.1163"/>
</dbReference>
<dbReference type="PANTHER" id="PTHR33116:SF84">
    <property type="entry name" value="RNA-DIRECTED DNA POLYMERASE"/>
    <property type="match status" value="1"/>
</dbReference>